<dbReference type="GO" id="GO:0003676">
    <property type="term" value="F:nucleic acid binding"/>
    <property type="evidence" value="ECO:0007669"/>
    <property type="project" value="InterPro"/>
</dbReference>
<comment type="similarity">
    <text evidence="1">Belongs to the transposase IS21/IS408/IS1162 family.</text>
</comment>
<evidence type="ECO:0000313" key="7">
    <source>
        <dbReference type="Proteomes" id="UP000057134"/>
    </source>
</evidence>
<dbReference type="InterPro" id="IPR054353">
    <property type="entry name" value="IstA-like_C"/>
</dbReference>
<dbReference type="EMBL" id="CP011269">
    <property type="protein sequence ID" value="ALI27872.1"/>
    <property type="molecule type" value="Genomic_DNA"/>
</dbReference>
<dbReference type="STRING" id="1766.XA26_08760"/>
<dbReference type="PROSITE" id="PS50994">
    <property type="entry name" value="INTEGRASE"/>
    <property type="match status" value="1"/>
</dbReference>
<dbReference type="GO" id="GO:0015074">
    <property type="term" value="P:DNA integration"/>
    <property type="evidence" value="ECO:0007669"/>
    <property type="project" value="InterPro"/>
</dbReference>
<protein>
    <submittedName>
        <fullName evidence="6">Mobile element protein</fullName>
    </submittedName>
</protein>
<dbReference type="KEGG" id="mft:XA26_45710"/>
<dbReference type="Proteomes" id="UP000057134">
    <property type="component" value="Chromosome"/>
</dbReference>
<reference evidence="6 7" key="1">
    <citation type="journal article" date="2015" name="MBio">
        <title>Enzymatic Degradation of Phenazines Can Generate Energy and Protect Sensitive Organisms from Toxicity.</title>
        <authorList>
            <person name="Costa K.C."/>
            <person name="Bergkessel M."/>
            <person name="Saunders S."/>
            <person name="Korlach J."/>
            <person name="Newman D.K."/>
        </authorList>
    </citation>
    <scope>NUCLEOTIDE SEQUENCE [LARGE SCALE GENOMIC DNA]</scope>
    <source>
        <strain evidence="6 7">CT6</strain>
    </source>
</reference>
<dbReference type="KEGG" id="mft:XA26_40630"/>
<feature type="domain" description="Integrase catalytic" evidence="2">
    <location>
        <begin position="121"/>
        <end position="293"/>
    </location>
</feature>
<dbReference type="EMBL" id="CP011269">
    <property type="protein sequence ID" value="ALI28371.1"/>
    <property type="molecule type" value="Genomic_DNA"/>
</dbReference>
<dbReference type="PANTHER" id="PTHR35004">
    <property type="entry name" value="TRANSPOSASE RV3428C-RELATED"/>
    <property type="match status" value="1"/>
</dbReference>
<evidence type="ECO:0000313" key="6">
    <source>
        <dbReference type="EMBL" id="ALI28371.1"/>
    </source>
</evidence>
<evidence type="ECO:0000259" key="2">
    <source>
        <dbReference type="PROSITE" id="PS50994"/>
    </source>
</evidence>
<dbReference type="InterPro" id="IPR012337">
    <property type="entry name" value="RNaseH-like_sf"/>
</dbReference>
<evidence type="ECO:0000313" key="5">
    <source>
        <dbReference type="EMBL" id="ALI27872.1"/>
    </source>
</evidence>
<dbReference type="KEGG" id="mft:XA26_31720"/>
<sequence length="417" mass="45507">MSTSPFDWRVITVEDWAEIRRLYRSEKLSQAAIARQLALSRNTVAKALRSEAPPRYERKPVVTSAWAQVEMAVRVLLGQFPTMPATVIAQRVGWTGGHSWFAENVARIRPEYAAVDPCDRLVHLPGEQVQCDLWFPGSLVPDHAGVLRSFPVLVMVAAYSRFAVALMIPSRVTGDLLAGMWQLLSQHIGVVPRTLLWDNESGIGQRGRLAEGVAGFCGVLGTRLIQARPYDPETKGLVERVNGYLETSFLPGRVFTSPADFNAQLLDWLTGIANRRVHAATRLVPEQALAADRAAMAVLPPVAPAVGTTSTTRLGRDYYVSLAGNAYSVHPEVIGRMITVTTSLDRITARCGERIVAEHERLWGSAGLVCDPQHVAAAAVLREQFRTRPAAGAHLEVDVEVADLSAYDAVFGTGEVA</sequence>
<dbReference type="PANTHER" id="PTHR35004:SF8">
    <property type="entry name" value="TRANSPOSASE RV3428C-RELATED"/>
    <property type="match status" value="1"/>
</dbReference>
<dbReference type="AlphaFoldDB" id="A0A0N9Y5C2"/>
<dbReference type="InterPro" id="IPR001584">
    <property type="entry name" value="Integrase_cat-core"/>
</dbReference>
<evidence type="ECO:0000313" key="3">
    <source>
        <dbReference type="EMBL" id="ALI24736.1"/>
    </source>
</evidence>
<dbReference type="PATRIC" id="fig|1766.6.peg.3156"/>
<evidence type="ECO:0000313" key="4">
    <source>
        <dbReference type="EMBL" id="ALI27002.1"/>
    </source>
</evidence>
<evidence type="ECO:0000256" key="1">
    <source>
        <dbReference type="ARBA" id="ARBA00009277"/>
    </source>
</evidence>
<dbReference type="NCBIfam" id="NF033546">
    <property type="entry name" value="transpos_IS21"/>
    <property type="match status" value="1"/>
</dbReference>
<accession>A0A0N9Y5C2</accession>
<dbReference type="Pfam" id="PF22483">
    <property type="entry name" value="Mu-transpos_C_2"/>
    <property type="match status" value="1"/>
</dbReference>
<dbReference type="Gene3D" id="1.10.10.60">
    <property type="entry name" value="Homeodomain-like"/>
    <property type="match status" value="1"/>
</dbReference>
<dbReference type="EMBL" id="CP011269">
    <property type="protein sequence ID" value="ALI24736.1"/>
    <property type="molecule type" value="Genomic_DNA"/>
</dbReference>
<organism evidence="6 7">
    <name type="scientific">Mycolicibacterium fortuitum</name>
    <name type="common">Mycobacterium fortuitum</name>
    <dbReference type="NCBI Taxonomy" id="1766"/>
    <lineage>
        <taxon>Bacteria</taxon>
        <taxon>Bacillati</taxon>
        <taxon>Actinomycetota</taxon>
        <taxon>Actinomycetes</taxon>
        <taxon>Mycobacteriales</taxon>
        <taxon>Mycobacteriaceae</taxon>
        <taxon>Mycolicibacterium</taxon>
    </lineage>
</organism>
<name>A0A0N9Y5C2_MYCFO</name>
<dbReference type="EMBL" id="CP011269">
    <property type="protein sequence ID" value="ALI27002.1"/>
    <property type="molecule type" value="Genomic_DNA"/>
</dbReference>
<dbReference type="Gene3D" id="3.30.420.10">
    <property type="entry name" value="Ribonuclease H-like superfamily/Ribonuclease H"/>
    <property type="match status" value="1"/>
</dbReference>
<dbReference type="InterPro" id="IPR036397">
    <property type="entry name" value="RNaseH_sf"/>
</dbReference>
<keyword evidence="7" id="KW-1185">Reference proteome</keyword>
<proteinExistence type="inferred from homology"/>
<dbReference type="SUPFAM" id="SSF53098">
    <property type="entry name" value="Ribonuclease H-like"/>
    <property type="match status" value="1"/>
</dbReference>
<dbReference type="KEGG" id="mft:XA26_08760"/>
<gene>
    <name evidence="3" type="ORF">XA26_08760</name>
    <name evidence="4" type="ORF">XA26_31720</name>
    <name evidence="5" type="ORF">XA26_40630</name>
    <name evidence="6" type="ORF">XA26_45710</name>
</gene>